<gene>
    <name evidence="2" type="ORF">CA14_002988</name>
</gene>
<reference evidence="2 3" key="1">
    <citation type="submission" date="2018-07" db="EMBL/GenBank/DDBJ databases">
        <title>Identification of spontaneous genetic mutation associated with occurrence of a yellow conidial color mutant of Aspergillus flavus.</title>
        <authorList>
            <person name="Chang P.-K."/>
            <person name="Mack B.M."/>
            <person name="Scharfenstein L."/>
            <person name="Gilbert M.K."/>
        </authorList>
    </citation>
    <scope>NUCLEOTIDE SEQUENCE [LARGE SCALE GENOMIC DNA]</scope>
    <source>
        <strain evidence="2 3">CA14</strain>
    </source>
</reference>
<organism evidence="2 3">
    <name type="scientific">Aspergillus flavus</name>
    <dbReference type="NCBI Taxonomy" id="5059"/>
    <lineage>
        <taxon>Eukaryota</taxon>
        <taxon>Fungi</taxon>
        <taxon>Dikarya</taxon>
        <taxon>Ascomycota</taxon>
        <taxon>Pezizomycotina</taxon>
        <taxon>Eurotiomycetes</taxon>
        <taxon>Eurotiomycetidae</taxon>
        <taxon>Eurotiales</taxon>
        <taxon>Aspergillaceae</taxon>
        <taxon>Aspergillus</taxon>
        <taxon>Aspergillus subgen. Circumdati</taxon>
    </lineage>
</organism>
<feature type="region of interest" description="Disordered" evidence="1">
    <location>
        <begin position="119"/>
        <end position="139"/>
    </location>
</feature>
<dbReference type="Proteomes" id="UP000275480">
    <property type="component" value="Unassembled WGS sequence"/>
</dbReference>
<name>A0AB74C6W3_ASPFL</name>
<proteinExistence type="predicted"/>
<sequence length="139" mass="15477">MSDPRGHFPLIGRLRQDGGVHSALKKPPVGNWPERLGLLNDFLGKERRHFGFSHNGGLPYLPYLLSNFELVGIQLVLIMSATSFNMACRDTETIFNFSLSYKQSKQCLRSIIDITLSDFSVQDPPSPPPYPPNPPPSPA</sequence>
<evidence type="ECO:0000313" key="3">
    <source>
        <dbReference type="Proteomes" id="UP000275480"/>
    </source>
</evidence>
<accession>A0AB74C6W3</accession>
<evidence type="ECO:0000256" key="1">
    <source>
        <dbReference type="SAM" id="MobiDB-lite"/>
    </source>
</evidence>
<dbReference type="AlphaFoldDB" id="A0AB74C6W3"/>
<evidence type="ECO:0000313" key="2">
    <source>
        <dbReference type="EMBL" id="RMZ42336.1"/>
    </source>
</evidence>
<comment type="caution">
    <text evidence="2">The sequence shown here is derived from an EMBL/GenBank/DDBJ whole genome shotgun (WGS) entry which is preliminary data.</text>
</comment>
<protein>
    <submittedName>
        <fullName evidence="2">Uncharacterized protein</fullName>
    </submittedName>
</protein>
<dbReference type="EMBL" id="QQZZ01000104">
    <property type="protein sequence ID" value="RMZ42336.1"/>
    <property type="molecule type" value="Genomic_DNA"/>
</dbReference>
<feature type="compositionally biased region" description="Pro residues" evidence="1">
    <location>
        <begin position="124"/>
        <end position="139"/>
    </location>
</feature>